<dbReference type="Gene3D" id="3.40.1710.10">
    <property type="entry name" value="abc type-2 transporter like domain"/>
    <property type="match status" value="1"/>
</dbReference>
<dbReference type="InterPro" id="IPR051449">
    <property type="entry name" value="ABC-2_transporter_component"/>
</dbReference>
<feature type="transmembrane region" description="Helical" evidence="6">
    <location>
        <begin position="21"/>
        <end position="41"/>
    </location>
</feature>
<dbReference type="PANTHER" id="PTHR30294:SF29">
    <property type="entry name" value="MULTIDRUG ABC TRANSPORTER PERMEASE YBHS-RELATED"/>
    <property type="match status" value="1"/>
</dbReference>
<protein>
    <submittedName>
        <fullName evidence="8">ABC transporter permease</fullName>
    </submittedName>
</protein>
<accession>A0ABW4IFB7</accession>
<dbReference type="EMBL" id="JBHUDG010000047">
    <property type="protein sequence ID" value="MFD1631453.1"/>
    <property type="molecule type" value="Genomic_DNA"/>
</dbReference>
<evidence type="ECO:0000256" key="1">
    <source>
        <dbReference type="ARBA" id="ARBA00004651"/>
    </source>
</evidence>
<feature type="transmembrane region" description="Helical" evidence="6">
    <location>
        <begin position="187"/>
        <end position="209"/>
    </location>
</feature>
<reference evidence="9" key="1">
    <citation type="journal article" date="2019" name="Int. J. Syst. Evol. Microbiol.">
        <title>The Global Catalogue of Microorganisms (GCM) 10K type strain sequencing project: providing services to taxonomists for standard genome sequencing and annotation.</title>
        <authorList>
            <consortium name="The Broad Institute Genomics Platform"/>
            <consortium name="The Broad Institute Genome Sequencing Center for Infectious Disease"/>
            <person name="Wu L."/>
            <person name="Ma J."/>
        </authorList>
    </citation>
    <scope>NUCLEOTIDE SEQUENCE [LARGE SCALE GENOMIC DNA]</scope>
    <source>
        <strain evidence="9">CCUG 53762</strain>
    </source>
</reference>
<evidence type="ECO:0000313" key="8">
    <source>
        <dbReference type="EMBL" id="MFD1631453.1"/>
    </source>
</evidence>
<feature type="transmembrane region" description="Helical" evidence="6">
    <location>
        <begin position="300"/>
        <end position="318"/>
    </location>
</feature>
<feature type="transmembrane region" description="Helical" evidence="6">
    <location>
        <begin position="230"/>
        <end position="257"/>
    </location>
</feature>
<evidence type="ECO:0000313" key="9">
    <source>
        <dbReference type="Proteomes" id="UP001597118"/>
    </source>
</evidence>
<dbReference type="Proteomes" id="UP001597118">
    <property type="component" value="Unassembled WGS sequence"/>
</dbReference>
<feature type="transmembrane region" description="Helical" evidence="6">
    <location>
        <begin position="357"/>
        <end position="378"/>
    </location>
</feature>
<sequence>MMKNFLILLKREFKLFFKDTTLLSVFILAPVLYAVIFGFVYSEGKLQDLPVIVVDQDNTPLSNQLIDMLNDNEKLKVVEVKYDNIGTNDDLLKYKAVIVVVIPERFEASVLQKRYPEINTYINTTNLLTANMASQGVQTTLGTFNAGIDIQSLKKTGKNNIQAASQYEPFKVNYIRLFNESGNYLSYMWPGVLAVILQQVLLLGLAVSFSREYENKTFNSELLNRTRSAFTAIMVKVLPFWILTVFTLGMFYMFHFIFKAPVPSPLGKYVVTTALFVGSISFLGVTVSALLPSSLKATQVLMLMATPAFIIGGYSWPLEAMPAGVRFLANIIPLTPFLNAHKLMLFQNAELYQVTEYLRHLVILLVVYGILAFAAVKIKMFRELRSKRREEEGNANS</sequence>
<proteinExistence type="predicted"/>
<dbReference type="InterPro" id="IPR013525">
    <property type="entry name" value="ABC2_TM"/>
</dbReference>
<keyword evidence="3 6" id="KW-0812">Transmembrane</keyword>
<evidence type="ECO:0000259" key="7">
    <source>
        <dbReference type="Pfam" id="PF12698"/>
    </source>
</evidence>
<keyword evidence="9" id="KW-1185">Reference proteome</keyword>
<evidence type="ECO:0000256" key="3">
    <source>
        <dbReference type="ARBA" id="ARBA00022692"/>
    </source>
</evidence>
<keyword evidence="4 6" id="KW-1133">Transmembrane helix</keyword>
<dbReference type="PANTHER" id="PTHR30294">
    <property type="entry name" value="MEMBRANE COMPONENT OF ABC TRANSPORTER YHHJ-RELATED"/>
    <property type="match status" value="1"/>
</dbReference>
<dbReference type="Pfam" id="PF12698">
    <property type="entry name" value="ABC2_membrane_3"/>
    <property type="match status" value="1"/>
</dbReference>
<name>A0ABW4IFB7_9SPHI</name>
<evidence type="ECO:0000256" key="6">
    <source>
        <dbReference type="SAM" id="Phobius"/>
    </source>
</evidence>
<comment type="caution">
    <text evidence="8">The sequence shown here is derived from an EMBL/GenBank/DDBJ whole genome shotgun (WGS) entry which is preliminary data.</text>
</comment>
<evidence type="ECO:0000256" key="4">
    <source>
        <dbReference type="ARBA" id="ARBA00022989"/>
    </source>
</evidence>
<keyword evidence="2" id="KW-1003">Cell membrane</keyword>
<keyword evidence="5 6" id="KW-0472">Membrane</keyword>
<feature type="domain" description="ABC-2 type transporter transmembrane" evidence="7">
    <location>
        <begin position="23"/>
        <end position="373"/>
    </location>
</feature>
<comment type="subcellular location">
    <subcellularLocation>
        <location evidence="1">Cell membrane</location>
        <topology evidence="1">Multi-pass membrane protein</topology>
    </subcellularLocation>
</comment>
<feature type="transmembrane region" description="Helical" evidence="6">
    <location>
        <begin position="269"/>
        <end position="291"/>
    </location>
</feature>
<gene>
    <name evidence="8" type="ORF">ACFSAH_16385</name>
</gene>
<evidence type="ECO:0000256" key="5">
    <source>
        <dbReference type="ARBA" id="ARBA00023136"/>
    </source>
</evidence>
<organism evidence="8 9">
    <name type="scientific">Pseudopedobacter beijingensis</name>
    <dbReference type="NCBI Taxonomy" id="1207056"/>
    <lineage>
        <taxon>Bacteria</taxon>
        <taxon>Pseudomonadati</taxon>
        <taxon>Bacteroidota</taxon>
        <taxon>Sphingobacteriia</taxon>
        <taxon>Sphingobacteriales</taxon>
        <taxon>Sphingobacteriaceae</taxon>
        <taxon>Pseudopedobacter</taxon>
    </lineage>
</organism>
<evidence type="ECO:0000256" key="2">
    <source>
        <dbReference type="ARBA" id="ARBA00022475"/>
    </source>
</evidence>
<dbReference type="RefSeq" id="WP_379663819.1">
    <property type="nucleotide sequence ID" value="NZ_JBHUDG010000047.1"/>
</dbReference>